<dbReference type="EMBL" id="ADBL01000927">
    <property type="status" value="NOT_ANNOTATED_CDS"/>
    <property type="molecule type" value="Genomic_DNA"/>
</dbReference>
<sequence length="106" mass="11922">MNPIGHPSTTEPPMHFFFFFFFLSTPPQSNPSNGPSRISCPHSRNGEASEMIPYRITHPLSCRGLRVWEGENAAQPLVLLPKVKRQTAGYLGPGHHHHRHHHVCAP</sequence>
<reference evidence="2" key="4">
    <citation type="journal article" date="2015" name="G3 (Bethesda)">
        <title>Genome sequences of three phytopathogenic species of the Magnaporthaceae family of fungi.</title>
        <authorList>
            <person name="Okagaki L.H."/>
            <person name="Nunes C.C."/>
            <person name="Sailsbery J."/>
            <person name="Clay B."/>
            <person name="Brown D."/>
            <person name="John T."/>
            <person name="Oh Y."/>
            <person name="Young N."/>
            <person name="Fitzgerald M."/>
            <person name="Haas B.J."/>
            <person name="Zeng Q."/>
            <person name="Young S."/>
            <person name="Adiconis X."/>
            <person name="Fan L."/>
            <person name="Levin J.Z."/>
            <person name="Mitchell T.K."/>
            <person name="Okubara P.A."/>
            <person name="Farman M.L."/>
            <person name="Kohn L.M."/>
            <person name="Birren B."/>
            <person name="Ma L.-J."/>
            <person name="Dean R.A."/>
        </authorList>
    </citation>
    <scope>NUCLEOTIDE SEQUENCE</scope>
    <source>
        <strain evidence="2">ATCC 64411 / 73-15</strain>
    </source>
</reference>
<accession>A0A0C4DVC0</accession>
<protein>
    <submittedName>
        <fullName evidence="1 2">Uncharacterized protein</fullName>
    </submittedName>
</protein>
<dbReference type="EnsemblFungi" id="MAPG_03922T0">
    <property type="protein sequence ID" value="MAPG_03922T0"/>
    <property type="gene ID" value="MAPG_03922"/>
</dbReference>
<dbReference type="Proteomes" id="UP000011715">
    <property type="component" value="Unassembled WGS sequence"/>
</dbReference>
<dbReference type="EMBL" id="GL876968">
    <property type="protein sequence ID" value="KLU84888.1"/>
    <property type="molecule type" value="Genomic_DNA"/>
</dbReference>
<dbReference type="VEuPathDB" id="FungiDB:MAPG_03922"/>
<evidence type="ECO:0000313" key="3">
    <source>
        <dbReference type="Proteomes" id="UP000011715"/>
    </source>
</evidence>
<evidence type="ECO:0000313" key="2">
    <source>
        <dbReference type="EnsemblFungi" id="MAPG_03922T0"/>
    </source>
</evidence>
<keyword evidence="3" id="KW-1185">Reference proteome</keyword>
<proteinExistence type="predicted"/>
<reference evidence="2" key="5">
    <citation type="submission" date="2015-06" db="UniProtKB">
        <authorList>
            <consortium name="EnsemblFungi"/>
        </authorList>
    </citation>
    <scope>IDENTIFICATION</scope>
    <source>
        <strain evidence="2">ATCC 64411</strain>
    </source>
</reference>
<reference evidence="1" key="2">
    <citation type="submission" date="2010-05" db="EMBL/GenBank/DDBJ databases">
        <title>The Genome Sequence of Magnaporthe poae strain ATCC 64411.</title>
        <authorList>
            <consortium name="The Broad Institute Genome Sequencing Platform"/>
            <consortium name="Broad Institute Genome Sequencing Center for Infectious Disease"/>
            <person name="Ma L.-J."/>
            <person name="Dead R."/>
            <person name="Young S."/>
            <person name="Zeng Q."/>
            <person name="Koehrsen M."/>
            <person name="Alvarado L."/>
            <person name="Berlin A."/>
            <person name="Chapman S.B."/>
            <person name="Chen Z."/>
            <person name="Freedman E."/>
            <person name="Gellesch M."/>
            <person name="Goldberg J."/>
            <person name="Griggs A."/>
            <person name="Gujja S."/>
            <person name="Heilman E.R."/>
            <person name="Heiman D."/>
            <person name="Hepburn T."/>
            <person name="Howarth C."/>
            <person name="Jen D."/>
            <person name="Larson L."/>
            <person name="Mehta T."/>
            <person name="Neiman D."/>
            <person name="Pearson M."/>
            <person name="Roberts A."/>
            <person name="Saif S."/>
            <person name="Shea T."/>
            <person name="Shenoy N."/>
            <person name="Sisk P."/>
            <person name="Stolte C."/>
            <person name="Sykes S."/>
            <person name="Walk T."/>
            <person name="White J."/>
            <person name="Yandava C."/>
            <person name="Haas B."/>
            <person name="Nusbaum C."/>
            <person name="Birren B."/>
        </authorList>
    </citation>
    <scope>NUCLEOTIDE SEQUENCE</scope>
    <source>
        <strain evidence="1">ATCC 64411</strain>
    </source>
</reference>
<gene>
    <name evidence="1" type="ORF">MAPG_03922</name>
</gene>
<name>A0A0C4DVC0_MAGP6</name>
<reference evidence="3" key="1">
    <citation type="submission" date="2010-05" db="EMBL/GenBank/DDBJ databases">
        <title>The genome sequence of Magnaporthe poae strain ATCC 64411.</title>
        <authorList>
            <person name="Ma L.-J."/>
            <person name="Dead R."/>
            <person name="Young S."/>
            <person name="Zeng Q."/>
            <person name="Koehrsen M."/>
            <person name="Alvarado L."/>
            <person name="Berlin A."/>
            <person name="Chapman S.B."/>
            <person name="Chen Z."/>
            <person name="Freedman E."/>
            <person name="Gellesch M."/>
            <person name="Goldberg J."/>
            <person name="Griggs A."/>
            <person name="Gujja S."/>
            <person name="Heilman E.R."/>
            <person name="Heiman D."/>
            <person name="Hepburn T."/>
            <person name="Howarth C."/>
            <person name="Jen D."/>
            <person name="Larson L."/>
            <person name="Mehta T."/>
            <person name="Neiman D."/>
            <person name="Pearson M."/>
            <person name="Roberts A."/>
            <person name="Saif S."/>
            <person name="Shea T."/>
            <person name="Shenoy N."/>
            <person name="Sisk P."/>
            <person name="Stolte C."/>
            <person name="Sykes S."/>
            <person name="Walk T."/>
            <person name="White J."/>
            <person name="Yandava C."/>
            <person name="Haas B."/>
            <person name="Nusbaum C."/>
            <person name="Birren B."/>
        </authorList>
    </citation>
    <scope>NUCLEOTIDE SEQUENCE [LARGE SCALE GENOMIC DNA]</scope>
    <source>
        <strain evidence="3">ATCC 64411 / 73-15</strain>
    </source>
</reference>
<organism evidence="2 3">
    <name type="scientific">Magnaporthiopsis poae (strain ATCC 64411 / 73-15)</name>
    <name type="common">Kentucky bluegrass fungus</name>
    <name type="synonym">Magnaporthe poae</name>
    <dbReference type="NCBI Taxonomy" id="644358"/>
    <lineage>
        <taxon>Eukaryota</taxon>
        <taxon>Fungi</taxon>
        <taxon>Dikarya</taxon>
        <taxon>Ascomycota</taxon>
        <taxon>Pezizomycotina</taxon>
        <taxon>Sordariomycetes</taxon>
        <taxon>Sordariomycetidae</taxon>
        <taxon>Magnaporthales</taxon>
        <taxon>Magnaporthaceae</taxon>
        <taxon>Magnaporthiopsis</taxon>
    </lineage>
</organism>
<reference evidence="1" key="3">
    <citation type="submission" date="2011-03" db="EMBL/GenBank/DDBJ databases">
        <title>Annotation of Magnaporthe poae ATCC 64411.</title>
        <authorList>
            <person name="Ma L.-J."/>
            <person name="Dead R."/>
            <person name="Young S.K."/>
            <person name="Zeng Q."/>
            <person name="Gargeya S."/>
            <person name="Fitzgerald M."/>
            <person name="Haas B."/>
            <person name="Abouelleil A."/>
            <person name="Alvarado L."/>
            <person name="Arachchi H.M."/>
            <person name="Berlin A."/>
            <person name="Brown A."/>
            <person name="Chapman S.B."/>
            <person name="Chen Z."/>
            <person name="Dunbar C."/>
            <person name="Freedman E."/>
            <person name="Gearin G."/>
            <person name="Gellesch M."/>
            <person name="Goldberg J."/>
            <person name="Griggs A."/>
            <person name="Gujja S."/>
            <person name="Heiman D."/>
            <person name="Howarth C."/>
            <person name="Larson L."/>
            <person name="Lui A."/>
            <person name="MacDonald P.J.P."/>
            <person name="Mehta T."/>
            <person name="Montmayeur A."/>
            <person name="Murphy C."/>
            <person name="Neiman D."/>
            <person name="Pearson M."/>
            <person name="Priest M."/>
            <person name="Roberts A."/>
            <person name="Saif S."/>
            <person name="Shea T."/>
            <person name="Shenoy N."/>
            <person name="Sisk P."/>
            <person name="Stolte C."/>
            <person name="Sykes S."/>
            <person name="Yandava C."/>
            <person name="Wortman J."/>
            <person name="Nusbaum C."/>
            <person name="Birren B."/>
        </authorList>
    </citation>
    <scope>NUCLEOTIDE SEQUENCE</scope>
    <source>
        <strain evidence="1">ATCC 64411</strain>
    </source>
</reference>
<dbReference type="AlphaFoldDB" id="A0A0C4DVC0"/>
<evidence type="ECO:0000313" key="1">
    <source>
        <dbReference type="EMBL" id="KLU84888.1"/>
    </source>
</evidence>